<dbReference type="Proteomes" id="UP001364890">
    <property type="component" value="Unassembled WGS sequence"/>
</dbReference>
<organism evidence="1 2">
    <name type="scientific">Psychrobacillus mangrovi</name>
    <dbReference type="NCBI Taxonomy" id="3117745"/>
    <lineage>
        <taxon>Bacteria</taxon>
        <taxon>Bacillati</taxon>
        <taxon>Bacillota</taxon>
        <taxon>Bacilli</taxon>
        <taxon>Bacillales</taxon>
        <taxon>Bacillaceae</taxon>
        <taxon>Psychrobacillus</taxon>
    </lineage>
</organism>
<accession>A0ABU8F666</accession>
<proteinExistence type="predicted"/>
<evidence type="ECO:0000313" key="1">
    <source>
        <dbReference type="EMBL" id="MEI4770504.1"/>
    </source>
</evidence>
<dbReference type="Pfam" id="PF19539">
    <property type="entry name" value="DUF6063"/>
    <property type="match status" value="1"/>
</dbReference>
<dbReference type="InterPro" id="IPR045707">
    <property type="entry name" value="DUF6063"/>
</dbReference>
<sequence length="245" mass="28780">MLYEQDKILRAFDMYSELALEGRVSGDLARLFKIDTDLRSLVEMFCQKVDTICLEVGNEVLLVPTTKLSPFHVTNETLKREYFKSKGRNDDLYLMYFATICVIGEFYNSFHSVVPTKPFITYEEWIQAINQRMETLRTYDEEVLKAKEKEYSYRWHMLIEKWDGLDDVKESAKRQSANTMSRVSFLHTTCRFLRDEDLLVETGIGEFELTEKAQVIIGNFFMDTEYNRGIIDFLYGLKGDVYADN</sequence>
<comment type="caution">
    <text evidence="1">The sequence shown here is derived from an EMBL/GenBank/DDBJ whole genome shotgun (WGS) entry which is preliminary data.</text>
</comment>
<dbReference type="RefSeq" id="WP_336498066.1">
    <property type="nucleotide sequence ID" value="NZ_JBAWSY010000009.1"/>
</dbReference>
<keyword evidence="2" id="KW-1185">Reference proteome</keyword>
<name>A0ABU8F666_9BACI</name>
<protein>
    <submittedName>
        <fullName evidence="1">DUF6063 family protein</fullName>
    </submittedName>
</protein>
<gene>
    <name evidence="1" type="ORF">WAX74_12740</name>
</gene>
<dbReference type="EMBL" id="JBAWSY010000009">
    <property type="protein sequence ID" value="MEI4770504.1"/>
    <property type="molecule type" value="Genomic_DNA"/>
</dbReference>
<evidence type="ECO:0000313" key="2">
    <source>
        <dbReference type="Proteomes" id="UP001364890"/>
    </source>
</evidence>
<reference evidence="1 2" key="1">
    <citation type="submission" date="2024-01" db="EMBL/GenBank/DDBJ databases">
        <title>Seven novel Bacillus-like species.</title>
        <authorList>
            <person name="Liu G."/>
        </authorList>
    </citation>
    <scope>NUCLEOTIDE SEQUENCE [LARGE SCALE GENOMIC DNA]</scope>
    <source>
        <strain evidence="1 2">FJAT-51614</strain>
    </source>
</reference>